<evidence type="ECO:0000313" key="4">
    <source>
        <dbReference type="Proteomes" id="UP000767238"/>
    </source>
</evidence>
<reference evidence="3" key="2">
    <citation type="submission" date="2021-08" db="EMBL/GenBank/DDBJ databases">
        <authorList>
            <person name="Gostincar C."/>
            <person name="Sun X."/>
            <person name="Song Z."/>
            <person name="Gunde-Cimerman N."/>
        </authorList>
    </citation>
    <scope>NUCLEOTIDE SEQUENCE</scope>
    <source>
        <strain evidence="3">EXF-8016</strain>
    </source>
</reference>
<proteinExistence type="predicted"/>
<dbReference type="PANTHER" id="PTHR34154">
    <property type="entry name" value="ALKALI-SENSITIVE LINKAGE PROTEIN 1"/>
    <property type="match status" value="1"/>
</dbReference>
<feature type="chain" id="PRO_5040431705" evidence="1">
    <location>
        <begin position="21"/>
        <end position="559"/>
    </location>
</feature>
<feature type="non-terminal residue" evidence="3">
    <location>
        <position position="559"/>
    </location>
</feature>
<reference evidence="3" key="1">
    <citation type="journal article" date="2021" name="J Fungi (Basel)">
        <title>Virulence traits and population genomics of the black yeast Aureobasidium melanogenum.</title>
        <authorList>
            <person name="Cernosa A."/>
            <person name="Sun X."/>
            <person name="Gostincar C."/>
            <person name="Fang C."/>
            <person name="Gunde-Cimerman N."/>
            <person name="Song Z."/>
        </authorList>
    </citation>
    <scope>NUCLEOTIDE SEQUENCE</scope>
    <source>
        <strain evidence="3">EXF-8016</strain>
    </source>
</reference>
<dbReference type="InterPro" id="IPR053183">
    <property type="entry name" value="ASL1"/>
</dbReference>
<accession>A0A9P8GLY7</accession>
<dbReference type="OrthoDB" id="5985073at2759"/>
<dbReference type="Gene3D" id="3.20.20.80">
    <property type="entry name" value="Glycosidases"/>
    <property type="match status" value="1"/>
</dbReference>
<dbReference type="Pfam" id="PF11790">
    <property type="entry name" value="Glyco_hydro_cc"/>
    <property type="match status" value="1"/>
</dbReference>
<protein>
    <submittedName>
        <fullName evidence="3">Glycoside hydrolase family 128 protein</fullName>
    </submittedName>
</protein>
<name>A0A9P8GLY7_AURME</name>
<dbReference type="GO" id="GO:0016787">
    <property type="term" value="F:hydrolase activity"/>
    <property type="evidence" value="ECO:0007669"/>
    <property type="project" value="UniProtKB-KW"/>
</dbReference>
<feature type="signal peptide" evidence="1">
    <location>
        <begin position="1"/>
        <end position="20"/>
    </location>
</feature>
<dbReference type="GO" id="GO:0009277">
    <property type="term" value="C:fungal-type cell wall"/>
    <property type="evidence" value="ECO:0007669"/>
    <property type="project" value="TreeGrafter"/>
</dbReference>
<sequence length="559" mass="59169">MKFAISTVLASAFLLQDVAGRVIEGRATIEERATATPVKNTGKRGLSYNNASYTMPFSLSGQDSQVSWAYNWYQVAGSGFNPALEYVPMLWSNASDLTSSWTANAQAAINAGSTHLLGFNEPDLCLAGAGSSCIEMQSAVKAWKQYMQPFAGKALLGSPAVTNGGSPMGLTWLSNFMGNCTGCQIDFINIHWYSNKYAGANYFKQQVEAAHAMSGGRPVWITEFGLDSSVSYTQSELTSFLEEVIEWMDATDYVQRYAYFMDTTGALMNSDGSAMSDLGSMYNSYPEVSSASSSSASPSSSTTAVLSASSSVKTAVPSSVLSSSSAIVVTTSSTYTSSRITSAPTSSLTSSSSRTSAASSLQTSSSTSSVLSSTTASSKAATSTTSGISILGAYFADKDVTAAAQTAFIQNGNLAVNTYTLASALSVSDPWYGVVKTISILYSDASNNTYIFSSAEQTGTYTISSSSIPSAAKTPSIAPVDGSTINIVGIVWGAQQIKTQSVWDRIYYQQATKWGFQINTGLFGVDGFWGHAKVGVVWYRDAQGVLKSLVSRENGWVKF</sequence>
<keyword evidence="1" id="KW-0732">Signal</keyword>
<dbReference type="Proteomes" id="UP000767238">
    <property type="component" value="Unassembled WGS sequence"/>
</dbReference>
<organism evidence="3 4">
    <name type="scientific">Aureobasidium melanogenum</name>
    <name type="common">Aureobasidium pullulans var. melanogenum</name>
    <dbReference type="NCBI Taxonomy" id="46634"/>
    <lineage>
        <taxon>Eukaryota</taxon>
        <taxon>Fungi</taxon>
        <taxon>Dikarya</taxon>
        <taxon>Ascomycota</taxon>
        <taxon>Pezizomycotina</taxon>
        <taxon>Dothideomycetes</taxon>
        <taxon>Dothideomycetidae</taxon>
        <taxon>Dothideales</taxon>
        <taxon>Saccotheciaceae</taxon>
        <taxon>Aureobasidium</taxon>
    </lineage>
</organism>
<dbReference type="AlphaFoldDB" id="A0A9P8GLY7"/>
<evidence type="ECO:0000259" key="2">
    <source>
        <dbReference type="Pfam" id="PF11790"/>
    </source>
</evidence>
<dbReference type="SUPFAM" id="SSF51445">
    <property type="entry name" value="(Trans)glycosidases"/>
    <property type="match status" value="1"/>
</dbReference>
<dbReference type="EMBL" id="JAHFYH010000007">
    <property type="protein sequence ID" value="KAH0229655.1"/>
    <property type="molecule type" value="Genomic_DNA"/>
</dbReference>
<evidence type="ECO:0000313" key="3">
    <source>
        <dbReference type="EMBL" id="KAH0229655.1"/>
    </source>
</evidence>
<comment type="caution">
    <text evidence="3">The sequence shown here is derived from an EMBL/GenBank/DDBJ whole genome shotgun (WGS) entry which is preliminary data.</text>
</comment>
<dbReference type="GO" id="GO:0071966">
    <property type="term" value="P:fungal-type cell wall polysaccharide metabolic process"/>
    <property type="evidence" value="ECO:0007669"/>
    <property type="project" value="TreeGrafter"/>
</dbReference>
<keyword evidence="3" id="KW-0378">Hydrolase</keyword>
<feature type="domain" description="Asl1-like glycosyl hydrolase catalytic" evidence="2">
    <location>
        <begin position="45"/>
        <end position="282"/>
    </location>
</feature>
<evidence type="ECO:0000256" key="1">
    <source>
        <dbReference type="SAM" id="SignalP"/>
    </source>
</evidence>
<dbReference type="InterPro" id="IPR017853">
    <property type="entry name" value="GH"/>
</dbReference>
<dbReference type="PANTHER" id="PTHR34154:SF10">
    <property type="entry name" value="ASL1-LIKE GLYCOSYL HYDROLASE CATALYTIC DOMAIN-CONTAINING PROTEIN"/>
    <property type="match status" value="1"/>
</dbReference>
<gene>
    <name evidence="3" type="ORF">KCV03_g1784</name>
</gene>
<dbReference type="InterPro" id="IPR024655">
    <property type="entry name" value="Asl1_glyco_hydro_catalytic"/>
</dbReference>